<feature type="transmembrane region" description="Helical" evidence="1">
    <location>
        <begin position="52"/>
        <end position="72"/>
    </location>
</feature>
<reference evidence="2 3" key="1">
    <citation type="submission" date="2014-02" db="EMBL/GenBank/DDBJ databases">
        <authorList>
            <person name="Chen C."/>
            <person name="Conrad T.A."/>
            <person name="Zhou Z."/>
            <person name="Lai Z."/>
            <person name="Zhong G."/>
        </authorList>
    </citation>
    <scope>NUCLEOTIDE SEQUENCE [LARGE SCALE GENOMIC DNA]</scope>
    <source>
        <strain evidence="2 3">Nigg3-28</strain>
    </source>
</reference>
<dbReference type="PATRIC" id="fig|83560.10.peg.534"/>
<dbReference type="KEGG" id="cmg:NC81_02635"/>
<evidence type="ECO:0000256" key="1">
    <source>
        <dbReference type="SAM" id="Phobius"/>
    </source>
</evidence>
<keyword evidence="1" id="KW-1133">Transmembrane helix</keyword>
<dbReference type="AlphaFoldDB" id="A0A069ZYD0"/>
<feature type="transmembrane region" description="Helical" evidence="1">
    <location>
        <begin position="78"/>
        <end position="98"/>
    </location>
</feature>
<proteinExistence type="predicted"/>
<dbReference type="GeneID" id="1245880"/>
<accession>A0A069ZYD0</accession>
<dbReference type="EMBL" id="CP007217">
    <property type="protein sequence ID" value="AJR10596.1"/>
    <property type="molecule type" value="Genomic_DNA"/>
</dbReference>
<evidence type="ECO:0000313" key="2">
    <source>
        <dbReference type="EMBL" id="AJR10596.1"/>
    </source>
</evidence>
<sequence>MGIKPHEYGCWGDRGNVFTLHDIERGTESYKAAPRSAPRPLKSGLAAKASRFALGLLFGLGLTLSLVTFIAAAVSLPLGAITVLILITQAAFAITLAYKLYKLIKEEPTSCSCLI</sequence>
<keyword evidence="1" id="KW-0812">Transmembrane</keyword>
<dbReference type="KEGG" id="cmm:NC80_02620"/>
<protein>
    <submittedName>
        <fullName evidence="2">Membrane protein</fullName>
    </submittedName>
</protein>
<gene>
    <name evidence="2" type="ORF">BD36_02805</name>
</gene>
<dbReference type="Proteomes" id="UP000260363">
    <property type="component" value="Chromosome"/>
</dbReference>
<dbReference type="OMA" id="AKVAHCA"/>
<evidence type="ECO:0000313" key="3">
    <source>
        <dbReference type="Proteomes" id="UP000260363"/>
    </source>
</evidence>
<name>A0A069ZYD0_CHLMR</name>
<dbReference type="RefSeq" id="WP_010230674.1">
    <property type="nucleotide sequence ID" value="NZ_CP007217.1"/>
</dbReference>
<keyword evidence="1" id="KW-0472">Membrane</keyword>
<dbReference type="KEGG" id="cmx:DNC_02640"/>
<organism evidence="2 3">
    <name type="scientific">Chlamydia muridarum</name>
    <dbReference type="NCBI Taxonomy" id="83560"/>
    <lineage>
        <taxon>Bacteria</taxon>
        <taxon>Pseudomonadati</taxon>
        <taxon>Chlamydiota</taxon>
        <taxon>Chlamydiia</taxon>
        <taxon>Chlamydiales</taxon>
        <taxon>Chlamydiaceae</taxon>
        <taxon>Chlamydia/Chlamydophila group</taxon>
        <taxon>Chlamydia</taxon>
    </lineage>
</organism>